<sequence>MSFYMPLGTTVNSVLVTVGGAEKDVVKIDVKFGKADCEDRTLKQRAIEMTFFDLYSHNTHKSGKECFNNLSEIFFALLSVQYRHDYRPACITCLLFSSLWFIIVYTSFGIPDII</sequence>
<dbReference type="Proteomes" id="UP000092445">
    <property type="component" value="Unassembled WGS sequence"/>
</dbReference>
<dbReference type="EnsemblMetazoa" id="GPAI032237-RA">
    <property type="protein sequence ID" value="GPAI032237-PA"/>
    <property type="gene ID" value="GPAI032237"/>
</dbReference>
<proteinExistence type="predicted"/>
<feature type="transmembrane region" description="Helical" evidence="1">
    <location>
        <begin position="89"/>
        <end position="108"/>
    </location>
</feature>
<dbReference type="AlphaFoldDB" id="A0A1B0A287"/>
<dbReference type="VEuPathDB" id="VectorBase:GPAI032237"/>
<keyword evidence="1" id="KW-1133">Transmembrane helix</keyword>
<name>A0A1B0A287_GLOPL</name>
<keyword evidence="3" id="KW-1185">Reference proteome</keyword>
<evidence type="ECO:0000313" key="3">
    <source>
        <dbReference type="Proteomes" id="UP000092445"/>
    </source>
</evidence>
<keyword evidence="1" id="KW-0812">Transmembrane</keyword>
<evidence type="ECO:0000256" key="1">
    <source>
        <dbReference type="SAM" id="Phobius"/>
    </source>
</evidence>
<accession>A0A1B0A287</accession>
<reference evidence="3" key="1">
    <citation type="submission" date="2014-03" db="EMBL/GenBank/DDBJ databases">
        <authorList>
            <person name="Aksoy S."/>
            <person name="Warren W."/>
            <person name="Wilson R.K."/>
        </authorList>
    </citation>
    <scope>NUCLEOTIDE SEQUENCE [LARGE SCALE GENOMIC DNA]</scope>
    <source>
        <strain evidence="3">IAEA</strain>
    </source>
</reference>
<keyword evidence="1" id="KW-0472">Membrane</keyword>
<protein>
    <submittedName>
        <fullName evidence="2">Uncharacterized protein</fullName>
    </submittedName>
</protein>
<reference evidence="2" key="2">
    <citation type="submission" date="2020-05" db="UniProtKB">
        <authorList>
            <consortium name="EnsemblMetazoa"/>
        </authorList>
    </citation>
    <scope>IDENTIFICATION</scope>
    <source>
        <strain evidence="2">IAEA</strain>
    </source>
</reference>
<organism evidence="2 3">
    <name type="scientific">Glossina pallidipes</name>
    <name type="common">Tsetse fly</name>
    <dbReference type="NCBI Taxonomy" id="7398"/>
    <lineage>
        <taxon>Eukaryota</taxon>
        <taxon>Metazoa</taxon>
        <taxon>Ecdysozoa</taxon>
        <taxon>Arthropoda</taxon>
        <taxon>Hexapoda</taxon>
        <taxon>Insecta</taxon>
        <taxon>Pterygota</taxon>
        <taxon>Neoptera</taxon>
        <taxon>Endopterygota</taxon>
        <taxon>Diptera</taxon>
        <taxon>Brachycera</taxon>
        <taxon>Muscomorpha</taxon>
        <taxon>Hippoboscoidea</taxon>
        <taxon>Glossinidae</taxon>
        <taxon>Glossina</taxon>
    </lineage>
</organism>
<evidence type="ECO:0000313" key="2">
    <source>
        <dbReference type="EnsemblMetazoa" id="GPAI032237-PA"/>
    </source>
</evidence>